<dbReference type="Gene3D" id="3.10.20.310">
    <property type="entry name" value="membrane protein fhac"/>
    <property type="match status" value="2"/>
</dbReference>
<evidence type="ECO:0000259" key="10">
    <source>
        <dbReference type="Pfam" id="PF07244"/>
    </source>
</evidence>
<reference evidence="11 12" key="1">
    <citation type="submission" date="2018-11" db="EMBL/GenBank/DDBJ databases">
        <title>Genome sequencing of Lautropia sp. KCOM 2505 (= ChDC F240).</title>
        <authorList>
            <person name="Kook J.-K."/>
            <person name="Park S.-N."/>
            <person name="Lim Y.K."/>
        </authorList>
    </citation>
    <scope>NUCLEOTIDE SEQUENCE [LARGE SCALE GENOMIC DNA]</scope>
    <source>
        <strain evidence="11 12">KCOM 2505</strain>
    </source>
</reference>
<comment type="caution">
    <text evidence="11">The sequence shown here is derived from an EMBL/GenBank/DDBJ whole genome shotgun (WGS) entry which is preliminary data.</text>
</comment>
<evidence type="ECO:0000256" key="7">
    <source>
        <dbReference type="SAM" id="MobiDB-lite"/>
    </source>
</evidence>
<evidence type="ECO:0000313" key="11">
    <source>
        <dbReference type="EMBL" id="RRN43613.1"/>
    </source>
</evidence>
<evidence type="ECO:0000313" key="12">
    <source>
        <dbReference type="Proteomes" id="UP000270261"/>
    </source>
</evidence>
<name>A0A426FLN6_9BURK</name>
<dbReference type="Gene3D" id="2.40.160.50">
    <property type="entry name" value="membrane protein fhac: a member of the omp85/tpsb transporter family"/>
    <property type="match status" value="1"/>
</dbReference>
<keyword evidence="6" id="KW-0998">Cell outer membrane</keyword>
<dbReference type="GO" id="GO:0019867">
    <property type="term" value="C:outer membrane"/>
    <property type="evidence" value="ECO:0007669"/>
    <property type="project" value="InterPro"/>
</dbReference>
<proteinExistence type="predicted"/>
<evidence type="ECO:0000259" key="9">
    <source>
        <dbReference type="Pfam" id="PF01103"/>
    </source>
</evidence>
<feature type="chain" id="PRO_5019387554" evidence="8">
    <location>
        <begin position="26"/>
        <end position="667"/>
    </location>
</feature>
<dbReference type="PANTHER" id="PTHR12815:SF47">
    <property type="entry name" value="TRANSLOCATION AND ASSEMBLY MODULE SUBUNIT TAMA"/>
    <property type="match status" value="1"/>
</dbReference>
<dbReference type="PANTHER" id="PTHR12815">
    <property type="entry name" value="SORTING AND ASSEMBLY MACHINERY SAMM50 PROTEIN FAMILY MEMBER"/>
    <property type="match status" value="1"/>
</dbReference>
<dbReference type="Pfam" id="PF07244">
    <property type="entry name" value="POTRA"/>
    <property type="match status" value="1"/>
</dbReference>
<evidence type="ECO:0000256" key="4">
    <source>
        <dbReference type="ARBA" id="ARBA00022729"/>
    </source>
</evidence>
<feature type="domain" description="Bacterial surface antigen (D15)" evidence="9">
    <location>
        <begin position="366"/>
        <end position="667"/>
    </location>
</feature>
<dbReference type="OrthoDB" id="9769707at2"/>
<sequence length="667" mass="73274">MKKQAMDRCLGLAAVLALAGSGVLAAAQGAGAAQQGRAGHTVTGRVLAAADTQAATGNTQTAASSDQTGEDRGLIGGVAKKAGELVEKAADAVRKKKDDNVVNDLLGQHDNYTFVVQAPSEFASSIRSSTLVGRWQKRKDYDPVQFDGLVARLHDEVLAIVQAEGYYEPEIDVTSKAPSEVKVVLKPGRRTRVGSLDIQVEGEATQNRALRNIKQKFGMAVGAPFVSDDWQSGKSALLDAMKREGYLRARIARSSAQINAHTAEAKLTVVVDSGDRLAFGPLEIRGLSRYPASIIEDLRTFRQGDAYTEVALQRFQKRLRDAGYFSAASALPDLIALQEDTNLKSVPITVVVEEMQRHRMVYGLGYSTDDGVRGQVGWQDRNLFGLQMESSVVLSQRRQRAFANLRTPFDANNRYFGFGGRLEREKESDVDTFKSNVYAGYGHREDTIDAFTSLQLQQEETHFHNPTRHNGIKALVLGKAWTLQRFDSDLNPSRGYGVKFEISAASRKLVSDATFTRFYTSMVGLRPLPSRSIWRNGTLVGRIEFGAVNSHSIQNIPSDNLFRAGGIGSLRGYGYRSLGLNVNNSIVGERFLAIGSLEYQHRITDMVSLDVFYDYGNVTNAWRDIDPVSGYGAGVQLRTPVGPVKLDIAYGQAIHRYRLHFSIGFTF</sequence>
<dbReference type="InterPro" id="IPR010827">
    <property type="entry name" value="BamA/TamA_POTRA"/>
</dbReference>
<keyword evidence="12" id="KW-1185">Reference proteome</keyword>
<gene>
    <name evidence="11" type="ORF">EHV23_09250</name>
</gene>
<evidence type="ECO:0000256" key="2">
    <source>
        <dbReference type="ARBA" id="ARBA00022452"/>
    </source>
</evidence>
<keyword evidence="4 8" id="KW-0732">Signal</keyword>
<dbReference type="Proteomes" id="UP000270261">
    <property type="component" value="Unassembled WGS sequence"/>
</dbReference>
<feature type="region of interest" description="Disordered" evidence="7">
    <location>
        <begin position="53"/>
        <end position="72"/>
    </location>
</feature>
<feature type="signal peptide" evidence="8">
    <location>
        <begin position="1"/>
        <end position="25"/>
    </location>
</feature>
<dbReference type="AlphaFoldDB" id="A0A426FLN6"/>
<organism evidence="11 12">
    <name type="scientific">Lautropia dentalis</name>
    <dbReference type="NCBI Taxonomy" id="2490857"/>
    <lineage>
        <taxon>Bacteria</taxon>
        <taxon>Pseudomonadati</taxon>
        <taxon>Pseudomonadota</taxon>
        <taxon>Betaproteobacteria</taxon>
        <taxon>Burkholderiales</taxon>
        <taxon>Burkholderiaceae</taxon>
        <taxon>Lautropia</taxon>
    </lineage>
</organism>
<feature type="domain" description="POTRA" evidence="10">
    <location>
        <begin position="280"/>
        <end position="354"/>
    </location>
</feature>
<evidence type="ECO:0000256" key="5">
    <source>
        <dbReference type="ARBA" id="ARBA00023136"/>
    </source>
</evidence>
<feature type="compositionally biased region" description="Low complexity" evidence="7">
    <location>
        <begin position="53"/>
        <end position="63"/>
    </location>
</feature>
<dbReference type="InterPro" id="IPR039910">
    <property type="entry name" value="D15-like"/>
</dbReference>
<evidence type="ECO:0000256" key="3">
    <source>
        <dbReference type="ARBA" id="ARBA00022692"/>
    </source>
</evidence>
<keyword evidence="5" id="KW-0472">Membrane</keyword>
<dbReference type="Pfam" id="PF01103">
    <property type="entry name" value="Omp85"/>
    <property type="match status" value="1"/>
</dbReference>
<comment type="subcellular location">
    <subcellularLocation>
        <location evidence="1">Membrane</location>
    </subcellularLocation>
</comment>
<evidence type="ECO:0000256" key="1">
    <source>
        <dbReference type="ARBA" id="ARBA00004370"/>
    </source>
</evidence>
<protein>
    <submittedName>
        <fullName evidence="11">Outer membrane protein assembly factor</fullName>
    </submittedName>
</protein>
<accession>A0A426FLN6</accession>
<dbReference type="InterPro" id="IPR000184">
    <property type="entry name" value="Bac_surfAg_D15"/>
</dbReference>
<evidence type="ECO:0000256" key="8">
    <source>
        <dbReference type="SAM" id="SignalP"/>
    </source>
</evidence>
<keyword evidence="3" id="KW-0812">Transmembrane</keyword>
<keyword evidence="2" id="KW-1134">Transmembrane beta strand</keyword>
<dbReference type="EMBL" id="RRUE01000002">
    <property type="protein sequence ID" value="RRN43613.1"/>
    <property type="molecule type" value="Genomic_DNA"/>
</dbReference>
<dbReference type="RefSeq" id="WP_125095818.1">
    <property type="nucleotide sequence ID" value="NZ_RRUE01000002.1"/>
</dbReference>
<evidence type="ECO:0000256" key="6">
    <source>
        <dbReference type="ARBA" id="ARBA00023237"/>
    </source>
</evidence>